<evidence type="ECO:0000313" key="3">
    <source>
        <dbReference type="Proteomes" id="UP000248889"/>
    </source>
</evidence>
<sequence>MPANCPSCGCTASSAPRTRPRTTSGSTRSRCNRCPPTPTRAPPGSARSGMSHHFDYPEDETLDISDAYCFAGAGDRHGPRTVIGMNTSPTYGKPWNPAGYYELKIDTDGDFVEDITYRATFPIASDGTQHVQVEQLTGKAATDRNASGKIITPRNAPVGEVVDCLHGIKLFAGRRRDPFYNFIPFPVATTKALATGTFPDFDALRPAHDDFANTSVRAFILELPVEVTGPGRLHFWATTAYFDAGHKTWVQLQRAAEPNMTTFFDFANGPAHINFNASAPTIDLVGRPAHPDTDPASGIWGQVRDNIAAVVKAGGTYNKCPHDFPTPLAYGAWAADRLLPNVLKFTPGTVALWDPWFDLHNGKGVREDIASNIIKMMVNQDFSSGLEPGPLLDYFPYLSEPPAA</sequence>
<feature type="compositionally biased region" description="Low complexity" evidence="1">
    <location>
        <begin position="11"/>
        <end position="29"/>
    </location>
</feature>
<dbReference type="EMBL" id="QKYN01000121">
    <property type="protein sequence ID" value="RAG82175.1"/>
    <property type="molecule type" value="Genomic_DNA"/>
</dbReference>
<feature type="region of interest" description="Disordered" evidence="1">
    <location>
        <begin position="1"/>
        <end position="52"/>
    </location>
</feature>
<organism evidence="2 3">
    <name type="scientific">Streptacidiphilus pinicola</name>
    <dbReference type="NCBI Taxonomy" id="2219663"/>
    <lineage>
        <taxon>Bacteria</taxon>
        <taxon>Bacillati</taxon>
        <taxon>Actinomycetota</taxon>
        <taxon>Actinomycetes</taxon>
        <taxon>Kitasatosporales</taxon>
        <taxon>Streptomycetaceae</taxon>
        <taxon>Streptacidiphilus</taxon>
    </lineage>
</organism>
<evidence type="ECO:0000313" key="2">
    <source>
        <dbReference type="EMBL" id="RAG82175.1"/>
    </source>
</evidence>
<evidence type="ECO:0008006" key="4">
    <source>
        <dbReference type="Google" id="ProtNLM"/>
    </source>
</evidence>
<dbReference type="Proteomes" id="UP000248889">
    <property type="component" value="Unassembled WGS sequence"/>
</dbReference>
<dbReference type="AlphaFoldDB" id="A0A2X0JZ02"/>
<comment type="caution">
    <text evidence="2">The sequence shown here is derived from an EMBL/GenBank/DDBJ whole genome shotgun (WGS) entry which is preliminary data.</text>
</comment>
<keyword evidence="3" id="KW-1185">Reference proteome</keyword>
<name>A0A2X0JZ02_9ACTN</name>
<protein>
    <recommendedName>
        <fullName evidence="4">DUF4331 domain-containing protein</fullName>
    </recommendedName>
</protein>
<accession>A0A2X0JZ02</accession>
<dbReference type="OrthoDB" id="9791748at2"/>
<gene>
    <name evidence="2" type="ORF">DN069_28940</name>
</gene>
<reference evidence="2 3" key="1">
    <citation type="submission" date="2018-06" db="EMBL/GenBank/DDBJ databases">
        <title>Streptacidiphilus pinicola sp. nov., isolated from pine grove soil.</title>
        <authorList>
            <person name="Roh S.G."/>
            <person name="Park S."/>
            <person name="Kim M.-K."/>
            <person name="Yun B.-R."/>
            <person name="Park J."/>
            <person name="Kim M.J."/>
            <person name="Kim Y.S."/>
            <person name="Kim S.B."/>
        </authorList>
    </citation>
    <scope>NUCLEOTIDE SEQUENCE [LARGE SCALE GENOMIC DNA]</scope>
    <source>
        <strain evidence="2 3">MMS16-CNU450</strain>
    </source>
</reference>
<evidence type="ECO:0000256" key="1">
    <source>
        <dbReference type="SAM" id="MobiDB-lite"/>
    </source>
</evidence>
<proteinExistence type="predicted"/>